<evidence type="ECO:0000256" key="1">
    <source>
        <dbReference type="ARBA" id="ARBA00022614"/>
    </source>
</evidence>
<organism evidence="10 11">
    <name type="scientific">Acacia crassicarpa</name>
    <name type="common">northern wattle</name>
    <dbReference type="NCBI Taxonomy" id="499986"/>
    <lineage>
        <taxon>Eukaryota</taxon>
        <taxon>Viridiplantae</taxon>
        <taxon>Streptophyta</taxon>
        <taxon>Embryophyta</taxon>
        <taxon>Tracheophyta</taxon>
        <taxon>Spermatophyta</taxon>
        <taxon>Magnoliopsida</taxon>
        <taxon>eudicotyledons</taxon>
        <taxon>Gunneridae</taxon>
        <taxon>Pentapetalae</taxon>
        <taxon>rosids</taxon>
        <taxon>fabids</taxon>
        <taxon>Fabales</taxon>
        <taxon>Fabaceae</taxon>
        <taxon>Caesalpinioideae</taxon>
        <taxon>mimosoid clade</taxon>
        <taxon>Acacieae</taxon>
        <taxon>Acacia</taxon>
    </lineage>
</organism>
<feature type="domain" description="Disease resistance protein winged helix" evidence="8">
    <location>
        <begin position="427"/>
        <end position="498"/>
    </location>
</feature>
<dbReference type="AlphaFoldDB" id="A0AAE1M4B8"/>
<dbReference type="InterPro" id="IPR042197">
    <property type="entry name" value="Apaf_helical"/>
</dbReference>
<dbReference type="InterPro" id="IPR027417">
    <property type="entry name" value="P-loop_NTPase"/>
</dbReference>
<dbReference type="EMBL" id="JAWXYG010000022">
    <property type="protein sequence ID" value="KAK4252667.1"/>
    <property type="molecule type" value="Genomic_DNA"/>
</dbReference>
<dbReference type="Pfam" id="PF23559">
    <property type="entry name" value="WHD_DRP"/>
    <property type="match status" value="1"/>
</dbReference>
<dbReference type="InterPro" id="IPR058922">
    <property type="entry name" value="WHD_DRP"/>
</dbReference>
<dbReference type="PROSITE" id="PS51450">
    <property type="entry name" value="LRR"/>
    <property type="match status" value="1"/>
</dbReference>
<dbReference type="PRINTS" id="PR00364">
    <property type="entry name" value="DISEASERSIST"/>
</dbReference>
<dbReference type="InterPro" id="IPR003591">
    <property type="entry name" value="Leu-rich_rpt_typical-subtyp"/>
</dbReference>
<keyword evidence="4" id="KW-0611">Plant defense</keyword>
<dbReference type="SUPFAM" id="SSF52540">
    <property type="entry name" value="P-loop containing nucleoside triphosphate hydrolases"/>
    <property type="match status" value="1"/>
</dbReference>
<dbReference type="InterPro" id="IPR038005">
    <property type="entry name" value="RX-like_CC"/>
</dbReference>
<evidence type="ECO:0000256" key="3">
    <source>
        <dbReference type="ARBA" id="ARBA00022741"/>
    </source>
</evidence>
<feature type="domain" description="NB-ARC" evidence="6">
    <location>
        <begin position="176"/>
        <end position="341"/>
    </location>
</feature>
<dbReference type="CDD" id="cd14798">
    <property type="entry name" value="RX-CC_like"/>
    <property type="match status" value="1"/>
</dbReference>
<dbReference type="GO" id="GO:0043531">
    <property type="term" value="F:ADP binding"/>
    <property type="evidence" value="ECO:0007669"/>
    <property type="project" value="InterPro"/>
</dbReference>
<dbReference type="InterPro" id="IPR041118">
    <property type="entry name" value="Rx_N"/>
</dbReference>
<proteinExistence type="predicted"/>
<comment type="caution">
    <text evidence="10">The sequence shown here is derived from an EMBL/GenBank/DDBJ whole genome shotgun (WGS) entry which is preliminary data.</text>
</comment>
<keyword evidence="2" id="KW-0677">Repeat</keyword>
<keyword evidence="1" id="KW-0433">Leucine-rich repeat</keyword>
<dbReference type="SMART" id="SM00369">
    <property type="entry name" value="LRR_TYP"/>
    <property type="match status" value="2"/>
</dbReference>
<evidence type="ECO:0000259" key="6">
    <source>
        <dbReference type="Pfam" id="PF00931"/>
    </source>
</evidence>
<reference evidence="10" key="1">
    <citation type="submission" date="2023-10" db="EMBL/GenBank/DDBJ databases">
        <title>Chromosome-level genome of the transformable northern wattle, Acacia crassicarpa.</title>
        <authorList>
            <person name="Massaro I."/>
            <person name="Sinha N.R."/>
            <person name="Poethig S."/>
            <person name="Leichty A.R."/>
        </authorList>
    </citation>
    <scope>NUCLEOTIDE SEQUENCE</scope>
    <source>
        <strain evidence="10">Acra3RX</strain>
        <tissue evidence="10">Leaf</tissue>
    </source>
</reference>
<evidence type="ECO:0000259" key="7">
    <source>
        <dbReference type="Pfam" id="PF18052"/>
    </source>
</evidence>
<dbReference type="Gene3D" id="1.10.10.10">
    <property type="entry name" value="Winged helix-like DNA-binding domain superfamily/Winged helix DNA-binding domain"/>
    <property type="match status" value="1"/>
</dbReference>
<dbReference type="Proteomes" id="UP001293593">
    <property type="component" value="Unassembled WGS sequence"/>
</dbReference>
<accession>A0AAE1M4B8</accession>
<evidence type="ECO:0000256" key="2">
    <source>
        <dbReference type="ARBA" id="ARBA00022737"/>
    </source>
</evidence>
<dbReference type="FunFam" id="1.10.10.10:FF:000322">
    <property type="entry name" value="Probable disease resistance protein At1g63360"/>
    <property type="match status" value="1"/>
</dbReference>
<dbReference type="Pfam" id="PF25019">
    <property type="entry name" value="LRR_R13L1-DRL21"/>
    <property type="match status" value="1"/>
</dbReference>
<dbReference type="GO" id="GO:0005524">
    <property type="term" value="F:ATP binding"/>
    <property type="evidence" value="ECO:0007669"/>
    <property type="project" value="UniProtKB-KW"/>
</dbReference>
<dbReference type="Gene3D" id="3.40.50.300">
    <property type="entry name" value="P-loop containing nucleotide triphosphate hydrolases"/>
    <property type="match status" value="1"/>
</dbReference>
<dbReference type="Gene3D" id="3.80.10.10">
    <property type="entry name" value="Ribonuclease Inhibitor"/>
    <property type="match status" value="4"/>
</dbReference>
<dbReference type="GO" id="GO:0051707">
    <property type="term" value="P:response to other organism"/>
    <property type="evidence" value="ECO:0007669"/>
    <property type="project" value="UniProtKB-ARBA"/>
</dbReference>
<keyword evidence="5" id="KW-0067">ATP-binding</keyword>
<dbReference type="PANTHER" id="PTHR36766">
    <property type="entry name" value="PLANT BROAD-SPECTRUM MILDEW RESISTANCE PROTEIN RPW8"/>
    <property type="match status" value="1"/>
</dbReference>
<dbReference type="Pfam" id="PF18052">
    <property type="entry name" value="Rx_N"/>
    <property type="match status" value="1"/>
</dbReference>
<evidence type="ECO:0008006" key="12">
    <source>
        <dbReference type="Google" id="ProtNLM"/>
    </source>
</evidence>
<evidence type="ECO:0000313" key="11">
    <source>
        <dbReference type="Proteomes" id="UP001293593"/>
    </source>
</evidence>
<dbReference type="GO" id="GO:0006952">
    <property type="term" value="P:defense response"/>
    <property type="evidence" value="ECO:0007669"/>
    <property type="project" value="UniProtKB-KW"/>
</dbReference>
<sequence>MAEAILEVVLETLSKFLQNELGLFLGVNQEIRRLSGTLATIWAVLEDAEEKQVTDKAIRNWLQRLKNAAHILDDILDECATEGLRFQFERQNCRSANKVRHSFSSSIHPVSVLFRYKIAKKMKKIRALLDEIADEKRKFHLCETVTQRKNEVIEGRQTGSVISQPHLYGREEDKVRIVNFLVGQASSFDDVSVYPIVGIGGLGKTTLAQLVFNDEKITKHFLLKIWVCVSQDFDVKRMLKAIMESAIGHSCESLDLDPLQRKLKETLQRKRFLMVLDDVWNDGQDKWDKLKYILSCGSRGSSILVTTRLAKVASIMETQPSHQLSGLSIDDCWELFKQRTFGPDREEHAQLVDIGKEIVKKCGGVPLAAKALGGLLRFTREESMWLHVKESKLWNLPQDENSILSALRLSYWNLPFKVRPCFAYCAIFPKGKEINKHLLIQLWLANGFITTHGKLDAEDVGNEVWKELYWRSFFQDAQGDEFGIVTSFKMHDLVHDLAQSVMREECHILDNICSDDLSENTRHLSAPIYRLKRSHSGLSDVPKSLRSSLYVSNAVSSVSLLMKCTSLRALHESGSDTVTELPSSIGNLKHLRYLNLSGTQIKKLPKSICSLWNLQILILSDCCNLTKLPKRMKHLKGLQELMLDGCSSLTSMPPGIGQLTSLRILTRYIVGKGPRLRIGEVGRLNLQNNLTIEHLERVRSVIDAKEANLVSKKLKELSLLWDANIEPSMQENVEQMLEALEPHAKLSSLHIEGYRGAHLAQWMSNPSFENLFEMNLVNCHNCLELPLLGKLPSLKYLRLSGMYNIQYIHNETNTSVTAFPSLESLELCDLVNLEYSYKDNIGGNFPCLSRMFISRCPLFALPVLPSVKDLVLIDCKEVSLSSICNLHNLRFLQISSFQELTTIPQRMLRGLRDLEQLHITYFSELESFPEQMLEGLNFLQVIKIDSCTKLKSLWERFADLSSLETLEIIGCWELAALPNGIIHLTSLQRLVITSYGISDGAKSTLTPIMLEVLPESLGQISSLQYLMIGAFQNLASLPELRNLVSLRTLEVTHCPKLLSLPTSIQCLTNLQEWRLKSLQNLALLPNELEGLASLEMLLVEDCPKLPSLPTSIQSLPNLKTLAIGDCPELQRRCNKETGEDWHKIAHIPCVKFYHKAGPPKTKRHE</sequence>
<dbReference type="Pfam" id="PF00931">
    <property type="entry name" value="NB-ARC"/>
    <property type="match status" value="1"/>
</dbReference>
<dbReference type="InterPro" id="IPR036388">
    <property type="entry name" value="WH-like_DNA-bd_sf"/>
</dbReference>
<evidence type="ECO:0000313" key="10">
    <source>
        <dbReference type="EMBL" id="KAK4252667.1"/>
    </source>
</evidence>
<dbReference type="PANTHER" id="PTHR36766:SF42">
    <property type="entry name" value="NB-ARC DOMAIN DISEASE RESISTANCE PROTEIN"/>
    <property type="match status" value="1"/>
</dbReference>
<feature type="domain" description="Disease resistance N-terminal" evidence="7">
    <location>
        <begin position="6"/>
        <end position="94"/>
    </location>
</feature>
<dbReference type="SUPFAM" id="SSF52058">
    <property type="entry name" value="L domain-like"/>
    <property type="match status" value="2"/>
</dbReference>
<protein>
    <recommendedName>
        <fullName evidence="12">Disease resistance protein RGA3</fullName>
    </recommendedName>
</protein>
<gene>
    <name evidence="10" type="ORF">QN277_014412</name>
</gene>
<evidence type="ECO:0000256" key="4">
    <source>
        <dbReference type="ARBA" id="ARBA00022821"/>
    </source>
</evidence>
<dbReference type="InterPro" id="IPR056789">
    <property type="entry name" value="LRR_R13L1-DRL21"/>
</dbReference>
<evidence type="ECO:0000259" key="9">
    <source>
        <dbReference type="Pfam" id="PF25019"/>
    </source>
</evidence>
<name>A0AAE1M4B8_9FABA</name>
<keyword evidence="11" id="KW-1185">Reference proteome</keyword>
<evidence type="ECO:0000256" key="5">
    <source>
        <dbReference type="ARBA" id="ARBA00022840"/>
    </source>
</evidence>
<dbReference type="Gene3D" id="1.10.8.430">
    <property type="entry name" value="Helical domain of apoptotic protease-activating factors"/>
    <property type="match status" value="1"/>
</dbReference>
<keyword evidence="3" id="KW-0547">Nucleotide-binding</keyword>
<feature type="domain" description="R13L1/DRL21-like LRR repeat region" evidence="9">
    <location>
        <begin position="679"/>
        <end position="802"/>
    </location>
</feature>
<dbReference type="InterPro" id="IPR001611">
    <property type="entry name" value="Leu-rich_rpt"/>
</dbReference>
<dbReference type="InterPro" id="IPR032675">
    <property type="entry name" value="LRR_dom_sf"/>
</dbReference>
<dbReference type="Gene3D" id="1.20.5.4130">
    <property type="match status" value="1"/>
</dbReference>
<dbReference type="FunFam" id="3.40.50.300:FF:001091">
    <property type="entry name" value="Probable disease resistance protein At1g61300"/>
    <property type="match status" value="1"/>
</dbReference>
<evidence type="ECO:0000259" key="8">
    <source>
        <dbReference type="Pfam" id="PF23559"/>
    </source>
</evidence>
<dbReference type="InterPro" id="IPR002182">
    <property type="entry name" value="NB-ARC"/>
</dbReference>